<evidence type="ECO:0000313" key="2">
    <source>
        <dbReference type="EMBL" id="EFZ35997.1"/>
    </source>
</evidence>
<dbReference type="AlphaFoldDB" id="E7RRZ6"/>
<dbReference type="InterPro" id="IPR031345">
    <property type="entry name" value="T9SS_Plug_N"/>
</dbReference>
<dbReference type="RefSeq" id="WP_004370270.1">
    <property type="nucleotide sequence ID" value="NZ_GL833119.1"/>
</dbReference>
<dbReference type="EMBL" id="AEPE02000006">
    <property type="protein sequence ID" value="EFZ35997.1"/>
    <property type="molecule type" value="Genomic_DNA"/>
</dbReference>
<feature type="domain" description="Type 9 secretion system plug protein N-terminal" evidence="1">
    <location>
        <begin position="23"/>
        <end position="152"/>
    </location>
</feature>
<dbReference type="eggNOG" id="ENOG502Z7QJ">
    <property type="taxonomic scope" value="Bacteria"/>
</dbReference>
<dbReference type="Proteomes" id="UP000005580">
    <property type="component" value="Unassembled WGS sequence"/>
</dbReference>
<accession>E7RRZ6</accession>
<keyword evidence="3" id="KW-1185">Reference proteome</keyword>
<name>E7RRZ6_9BACT</name>
<protein>
    <recommendedName>
        <fullName evidence="1">Type 9 secretion system plug protein N-terminal domain-containing protein</fullName>
    </recommendedName>
</protein>
<gene>
    <name evidence="2" type="ORF">HMPREF0663_12064</name>
</gene>
<evidence type="ECO:0000259" key="1">
    <source>
        <dbReference type="Pfam" id="PF17116"/>
    </source>
</evidence>
<dbReference type="Pfam" id="PF17116">
    <property type="entry name" value="T9SS_plug_1st"/>
    <property type="match status" value="1"/>
</dbReference>
<evidence type="ECO:0000313" key="3">
    <source>
        <dbReference type="Proteomes" id="UP000005580"/>
    </source>
</evidence>
<comment type="caution">
    <text evidence="2">The sequence shown here is derived from an EMBL/GenBank/DDBJ whole genome shotgun (WGS) entry which is preliminary data.</text>
</comment>
<reference evidence="2" key="1">
    <citation type="submission" date="2011-01" db="EMBL/GenBank/DDBJ databases">
        <authorList>
            <person name="Muzny D."/>
            <person name="Qin X."/>
            <person name="Buhay C."/>
            <person name="Dugan-Rocha S."/>
            <person name="Ding Y."/>
            <person name="Chen G."/>
            <person name="Hawes A."/>
            <person name="Holder M."/>
            <person name="Jhangiani S."/>
            <person name="Johnson A."/>
            <person name="Khan Z."/>
            <person name="Li Z."/>
            <person name="Liu W."/>
            <person name="Liu X."/>
            <person name="Perez L."/>
            <person name="Shen H."/>
            <person name="Wang Q."/>
            <person name="Watt J."/>
            <person name="Xi L."/>
            <person name="Xin Y."/>
            <person name="Zhou J."/>
            <person name="Deng J."/>
            <person name="Jiang H."/>
            <person name="Liu Y."/>
            <person name="Qu J."/>
            <person name="Song X.-Z."/>
            <person name="Zhang L."/>
            <person name="Villasana D."/>
            <person name="Johnson A."/>
            <person name="Liu J."/>
            <person name="Liyanage D."/>
            <person name="Lorensuhewa L."/>
            <person name="Robinson T."/>
            <person name="Song A."/>
            <person name="Song B.-B."/>
            <person name="Dinh H."/>
            <person name="Thornton R."/>
            <person name="Coyle M."/>
            <person name="Francisco L."/>
            <person name="Jackson L."/>
            <person name="Javaid M."/>
            <person name="Korchina V."/>
            <person name="Kovar C."/>
            <person name="Mata R."/>
            <person name="Mathew T."/>
            <person name="Ngo R."/>
            <person name="Nguyen L."/>
            <person name="Nguyen N."/>
            <person name="Okwuonu G."/>
            <person name="Ongeri F."/>
            <person name="Pham C."/>
            <person name="Simmons D."/>
            <person name="Wilczek-Boney K."/>
            <person name="Hale W."/>
            <person name="Jakkamsetti A."/>
            <person name="Pham P."/>
            <person name="Ruth R."/>
            <person name="San Lucas F."/>
            <person name="Warren J."/>
            <person name="Zhang J."/>
            <person name="Zhao Z."/>
            <person name="Zhou C."/>
            <person name="Zhu D."/>
            <person name="Lee S."/>
            <person name="Bess C."/>
            <person name="Blankenburg K."/>
            <person name="Forbes L."/>
            <person name="Fu Q."/>
            <person name="Gubbala S."/>
            <person name="Hirani K."/>
            <person name="Jayaseelan J.C."/>
            <person name="Lara F."/>
            <person name="Munidasa M."/>
            <person name="Palculict T."/>
            <person name="Patil S."/>
            <person name="Pu L.-L."/>
            <person name="Saada N."/>
            <person name="Tang L."/>
            <person name="Weissenberger G."/>
            <person name="Zhu Y."/>
            <person name="Hemphill L."/>
            <person name="Shang Y."/>
            <person name="Youmans B."/>
            <person name="Ayvaz T."/>
            <person name="Ross M."/>
            <person name="Santibanez J."/>
            <person name="Aqrawi P."/>
            <person name="Gross S."/>
            <person name="Joshi V."/>
            <person name="Fowler G."/>
            <person name="Nazareth L."/>
            <person name="Reid J."/>
            <person name="Worley K."/>
            <person name="Petrosino J."/>
            <person name="Highlander S."/>
            <person name="Gibbs R."/>
        </authorList>
    </citation>
    <scope>NUCLEOTIDE SEQUENCE [LARGE SCALE GENOMIC DNA]</scope>
    <source>
        <strain evidence="2">ATCC 33269</strain>
    </source>
</reference>
<sequence>MAIFMIYAIICKAQRNVIYNSRIASLQVMVGNNWLVPPITNLNDLAKTPINISFDDMTHEYHRYTYSIEHCEADWKTSENLFASDYIEGFSEGNTIDNIAQSVNTNQLYTHYSLSIPNERCAIRMSGNYRLTVYDDNNHQEPVLSACFWIVEPIAGISLSVSTNTDIDINNSHQQVSMNLNYGPLNVTDPQNQIQTVVMQNGRWDNAVINSKPQYITNDGLRWSHNRDLIFAGGNEYRKFETLDVNHPTMGIETIDWDGSNYHAYVWTDEPRLSYIYDEDANGAFCIRNSDNVENNTASDYLIVHFRLKTPHQTGDIYLNGAWTNDRFLPQYKMQYNDTQGCYEAAVKLKQGYYSYQYLLMKPDHTLVPVPSEGNFYQTENRYQALVYFKGIGERTDRLVGYNSIRIK</sequence>
<organism evidence="2 3">
    <name type="scientific">Hoylesella oralis ATCC 33269</name>
    <dbReference type="NCBI Taxonomy" id="873533"/>
    <lineage>
        <taxon>Bacteria</taxon>
        <taxon>Pseudomonadati</taxon>
        <taxon>Bacteroidota</taxon>
        <taxon>Bacteroidia</taxon>
        <taxon>Bacteroidales</taxon>
        <taxon>Prevotellaceae</taxon>
        <taxon>Hoylesella</taxon>
    </lineage>
</organism>
<dbReference type="STRING" id="28134.SAMN05444288_1102"/>
<dbReference type="HOGENOM" id="CLU_049143_0_0_10"/>
<proteinExistence type="predicted"/>